<dbReference type="InterPro" id="IPR043993">
    <property type="entry name" value="T4SS_pilin"/>
</dbReference>
<reference evidence="2 3" key="1">
    <citation type="journal article" date="2016" name="Nat. Commun.">
        <title>Thousands of microbial genomes shed light on interconnected biogeochemical processes in an aquifer system.</title>
        <authorList>
            <person name="Anantharaman K."/>
            <person name="Brown C.T."/>
            <person name="Hug L.A."/>
            <person name="Sharon I."/>
            <person name="Castelle C.J."/>
            <person name="Probst A.J."/>
            <person name="Thomas B.C."/>
            <person name="Singh A."/>
            <person name="Wilkins M.J."/>
            <person name="Karaoz U."/>
            <person name="Brodie E.L."/>
            <person name="Williams K.H."/>
            <person name="Hubbard S.S."/>
            <person name="Banfield J.F."/>
        </authorList>
    </citation>
    <scope>NUCLEOTIDE SEQUENCE [LARGE SCALE GENOMIC DNA]</scope>
</reference>
<keyword evidence="1" id="KW-1133">Transmembrane helix</keyword>
<keyword evidence="1" id="KW-0472">Membrane</keyword>
<sequence length="180" mass="18865">MLALGVTLVFVPLFVFAQDYGLRATAEAALLYRTDTPAAIAGNVIGAGLSMIGVLFFILMVYAGILWMTARGNEETTKKALNTAIAAGIGMVIVLASYAITNFVFRAVESGELGGGGGGGATECQSQGEGFDCRNIDDCRLIFAVDDDEASKLARCENTPNYCKKGLCPEGATNVCCIAR</sequence>
<proteinExistence type="predicted"/>
<organism evidence="2 3">
    <name type="scientific">Candidatus Magasanikbacteria bacterium RIFCSPHIGHO2_02_FULL_51_14</name>
    <dbReference type="NCBI Taxonomy" id="1798683"/>
    <lineage>
        <taxon>Bacteria</taxon>
        <taxon>Candidatus Magasanikiibacteriota</taxon>
    </lineage>
</organism>
<gene>
    <name evidence="2" type="ORF">A3C90_04075</name>
</gene>
<comment type="caution">
    <text evidence="2">The sequence shown here is derived from an EMBL/GenBank/DDBJ whole genome shotgun (WGS) entry which is preliminary data.</text>
</comment>
<evidence type="ECO:0000256" key="1">
    <source>
        <dbReference type="SAM" id="Phobius"/>
    </source>
</evidence>
<keyword evidence="1" id="KW-0812">Transmembrane</keyword>
<dbReference type="Proteomes" id="UP000177457">
    <property type="component" value="Unassembled WGS sequence"/>
</dbReference>
<name>A0A1F6MDI9_9BACT</name>
<dbReference type="Pfam" id="PF18895">
    <property type="entry name" value="T4SS_pilin"/>
    <property type="match status" value="1"/>
</dbReference>
<dbReference type="EMBL" id="MFQE01000065">
    <property type="protein sequence ID" value="OGH69722.1"/>
    <property type="molecule type" value="Genomic_DNA"/>
</dbReference>
<evidence type="ECO:0000313" key="2">
    <source>
        <dbReference type="EMBL" id="OGH69722.1"/>
    </source>
</evidence>
<protein>
    <submittedName>
        <fullName evidence="2">Uncharacterized protein</fullName>
    </submittedName>
</protein>
<dbReference type="AlphaFoldDB" id="A0A1F6MDI9"/>
<evidence type="ECO:0000313" key="3">
    <source>
        <dbReference type="Proteomes" id="UP000177457"/>
    </source>
</evidence>
<feature type="transmembrane region" description="Helical" evidence="1">
    <location>
        <begin position="80"/>
        <end position="100"/>
    </location>
</feature>
<accession>A0A1F6MDI9</accession>
<feature type="transmembrane region" description="Helical" evidence="1">
    <location>
        <begin position="41"/>
        <end position="68"/>
    </location>
</feature>